<dbReference type="OrthoDB" id="417078at2759"/>
<dbReference type="SMART" id="SM00100">
    <property type="entry name" value="cNMP"/>
    <property type="match status" value="2"/>
</dbReference>
<dbReference type="OMA" id="QSENHEN"/>
<dbReference type="InterPro" id="IPR014710">
    <property type="entry name" value="RmlC-like_jellyroll"/>
</dbReference>
<accession>I7M2L3</accession>
<feature type="region of interest" description="Disordered" evidence="1">
    <location>
        <begin position="543"/>
        <end position="567"/>
    </location>
</feature>
<proteinExistence type="predicted"/>
<organism evidence="3 4">
    <name type="scientific">Tetrahymena thermophila (strain SB210)</name>
    <dbReference type="NCBI Taxonomy" id="312017"/>
    <lineage>
        <taxon>Eukaryota</taxon>
        <taxon>Sar</taxon>
        <taxon>Alveolata</taxon>
        <taxon>Ciliophora</taxon>
        <taxon>Intramacronucleata</taxon>
        <taxon>Oligohymenophorea</taxon>
        <taxon>Hymenostomatida</taxon>
        <taxon>Tetrahymenina</taxon>
        <taxon>Tetrahymenidae</taxon>
        <taxon>Tetrahymena</taxon>
    </lineage>
</organism>
<keyword evidence="4" id="KW-1185">Reference proteome</keyword>
<dbReference type="InParanoid" id="I7M2L3"/>
<dbReference type="Pfam" id="PF00027">
    <property type="entry name" value="cNMP_binding"/>
    <property type="match status" value="1"/>
</dbReference>
<feature type="domain" description="Cyclic nucleotide-binding" evidence="2">
    <location>
        <begin position="201"/>
        <end position="349"/>
    </location>
</feature>
<dbReference type="SUPFAM" id="SSF51206">
    <property type="entry name" value="cAMP-binding domain-like"/>
    <property type="match status" value="2"/>
</dbReference>
<dbReference type="KEGG" id="tet:TTHERM_00304190"/>
<dbReference type="PANTHER" id="PTHR23011:SF28">
    <property type="entry name" value="CYCLIC NUCLEOTIDE-BINDING DOMAIN CONTAINING PROTEIN"/>
    <property type="match status" value="1"/>
</dbReference>
<dbReference type="eggNOG" id="ENOG502SC32">
    <property type="taxonomic scope" value="Eukaryota"/>
</dbReference>
<dbReference type="InterPro" id="IPR000595">
    <property type="entry name" value="cNMP-bd_dom"/>
</dbReference>
<dbReference type="HOGENOM" id="CLU_325046_0_0_1"/>
<feature type="compositionally biased region" description="Polar residues" evidence="1">
    <location>
        <begin position="796"/>
        <end position="810"/>
    </location>
</feature>
<dbReference type="AlphaFoldDB" id="I7M2L3"/>
<name>I7M2L3_TETTS</name>
<dbReference type="Gene3D" id="2.60.120.10">
    <property type="entry name" value="Jelly Rolls"/>
    <property type="match status" value="2"/>
</dbReference>
<protein>
    <submittedName>
        <fullName evidence="3">Cyclic nucleotide-binding domain protein</fullName>
    </submittedName>
</protein>
<feature type="compositionally biased region" description="Low complexity" evidence="1">
    <location>
        <begin position="778"/>
        <end position="795"/>
    </location>
</feature>
<sequence length="888" mass="103241">MSQQPNPTDKKQLDMKQVTRILKTPSESRTLKQCTELLEIVGDLQFFKEYNSNPSTANVPKLCCKYMEIEKFNEADIVFEFGSVGNKFYIVLQGSVGVFVKKPQSVLDKEKEEKKDDKKKEAQQDAVVDPLADFMCVKELGDGSAFGELALLNNKPRLATIKTLRETHVATLSKENFNKILKEHEEQKIMKEIQFFEKVPAFKDFNQKQIRYLCLNNKTLETQKNEVIYDEKDPCDCIYVIKEGEFEVYKSVEKQVDQKEEIMKQSILSMSVLNKNSSQKISKQIKIKVLTTGEICGEEFFLNKKQREFKLVCCSLSGIIVKIKINDFLRKLNEDSTMQKAFYKRFQHINEEFQERVQKRIQQFHEYKNFLIQDSIPTKIKMSIEKLYQNNGMSLEQKQTEISEFRQQLVDIENLNKKNEYQQAILSQIAISKRYNQANSLMFQNQVQYLKYKRLNILSESISKTPSARNQTPPEFQQQPQKYDDRRSSFSSATNQLMYDKRLQEALQNKQNSTPQSRNNIPNMHKSMVDFEDMIKTQTKNSNIDQNSQLESLKSQVPTISPQRTNNKTSLIRQQIFRNQAGHQSLDNFQALNKSNSISQNNNNLYQITPLSKNQSINEDKKFNDLLQSPKKQSRELKRVQSSQFQSSNTFSKKQSYLEQINQNDQENSPSSQGGLTKNKSALLNNSKNMLNQISEFDSQKVDNNLYQFNVPNKRLIKYTNPSKDNFIRDWKKNNQVFEDAQQQSLIRKIKKITNQNAKFSDYFKSQIGKSLNDSIGQQTQQLQQNPQTQMQNLNAPKSENTSSTNTSHLPSPLILPKIFEQSPAGTQNNIQNSPKTHFNAGIYYQSENHENAKKVNNFQIQKQIQQKLQYQNNKDVKDKKKSLLIVS</sequence>
<reference evidence="4" key="1">
    <citation type="journal article" date="2006" name="PLoS Biol.">
        <title>Macronuclear genome sequence of the ciliate Tetrahymena thermophila, a model eukaryote.</title>
        <authorList>
            <person name="Eisen J.A."/>
            <person name="Coyne R.S."/>
            <person name="Wu M."/>
            <person name="Wu D."/>
            <person name="Thiagarajan M."/>
            <person name="Wortman J.R."/>
            <person name="Badger J.H."/>
            <person name="Ren Q."/>
            <person name="Amedeo P."/>
            <person name="Jones K.M."/>
            <person name="Tallon L.J."/>
            <person name="Delcher A.L."/>
            <person name="Salzberg S.L."/>
            <person name="Silva J.C."/>
            <person name="Haas B.J."/>
            <person name="Majoros W.H."/>
            <person name="Farzad M."/>
            <person name="Carlton J.M."/>
            <person name="Smith R.K. Jr."/>
            <person name="Garg J."/>
            <person name="Pearlman R.E."/>
            <person name="Karrer K.M."/>
            <person name="Sun L."/>
            <person name="Manning G."/>
            <person name="Elde N.C."/>
            <person name="Turkewitz A.P."/>
            <person name="Asai D.J."/>
            <person name="Wilkes D.E."/>
            <person name="Wang Y."/>
            <person name="Cai H."/>
            <person name="Collins K."/>
            <person name="Stewart B.A."/>
            <person name="Lee S.R."/>
            <person name="Wilamowska K."/>
            <person name="Weinberg Z."/>
            <person name="Ruzzo W.L."/>
            <person name="Wloga D."/>
            <person name="Gaertig J."/>
            <person name="Frankel J."/>
            <person name="Tsao C.-C."/>
            <person name="Gorovsky M.A."/>
            <person name="Keeling P.J."/>
            <person name="Waller R.F."/>
            <person name="Patron N.J."/>
            <person name="Cherry J.M."/>
            <person name="Stover N.A."/>
            <person name="Krieger C.J."/>
            <person name="del Toro C."/>
            <person name="Ryder H.F."/>
            <person name="Williamson S.C."/>
            <person name="Barbeau R.A."/>
            <person name="Hamilton E.P."/>
            <person name="Orias E."/>
        </authorList>
    </citation>
    <scope>NUCLEOTIDE SEQUENCE [LARGE SCALE GENOMIC DNA]</scope>
    <source>
        <strain evidence="4">SB210</strain>
    </source>
</reference>
<dbReference type="InterPro" id="IPR018490">
    <property type="entry name" value="cNMP-bd_dom_sf"/>
</dbReference>
<dbReference type="GeneID" id="7843183"/>
<evidence type="ECO:0000259" key="2">
    <source>
        <dbReference type="PROSITE" id="PS50042"/>
    </source>
</evidence>
<dbReference type="EMBL" id="GG662608">
    <property type="protein sequence ID" value="EAS00751.1"/>
    <property type="molecule type" value="Genomic_DNA"/>
</dbReference>
<feature type="region of interest" description="Disordered" evidence="1">
    <location>
        <begin position="777"/>
        <end position="812"/>
    </location>
</feature>
<feature type="compositionally biased region" description="Low complexity" evidence="1">
    <location>
        <begin position="641"/>
        <end position="655"/>
    </location>
</feature>
<dbReference type="CDD" id="cd00038">
    <property type="entry name" value="CAP_ED"/>
    <property type="match status" value="2"/>
</dbReference>
<dbReference type="Proteomes" id="UP000009168">
    <property type="component" value="Unassembled WGS sequence"/>
</dbReference>
<gene>
    <name evidence="3" type="ORF">TTHERM_00304190</name>
</gene>
<feature type="region of interest" description="Disordered" evidence="1">
    <location>
        <begin position="629"/>
        <end position="655"/>
    </location>
</feature>
<evidence type="ECO:0000313" key="3">
    <source>
        <dbReference type="EMBL" id="EAS00751.1"/>
    </source>
</evidence>
<dbReference type="PANTHER" id="PTHR23011">
    <property type="entry name" value="CYCLIC NUCLEOTIDE-BINDING DOMAIN CONTAINING PROTEIN"/>
    <property type="match status" value="1"/>
</dbReference>
<feature type="domain" description="Cyclic nucleotide-binding" evidence="2">
    <location>
        <begin position="67"/>
        <end position="198"/>
    </location>
</feature>
<dbReference type="RefSeq" id="XP_001020996.1">
    <property type="nucleotide sequence ID" value="XM_001020996.2"/>
</dbReference>
<evidence type="ECO:0000256" key="1">
    <source>
        <dbReference type="SAM" id="MobiDB-lite"/>
    </source>
</evidence>
<dbReference type="PROSITE" id="PS50042">
    <property type="entry name" value="CNMP_BINDING_3"/>
    <property type="match status" value="2"/>
</dbReference>
<feature type="compositionally biased region" description="Polar residues" evidence="1">
    <location>
        <begin position="463"/>
        <end position="481"/>
    </location>
</feature>
<dbReference type="STRING" id="312017.I7M2L3"/>
<evidence type="ECO:0000313" key="4">
    <source>
        <dbReference type="Proteomes" id="UP000009168"/>
    </source>
</evidence>
<feature type="region of interest" description="Disordered" evidence="1">
    <location>
        <begin position="463"/>
        <end position="491"/>
    </location>
</feature>